<dbReference type="CDD" id="cd19958">
    <property type="entry name" value="pyocin_knob"/>
    <property type="match status" value="1"/>
</dbReference>
<comment type="caution">
    <text evidence="2">The sequence shown here is derived from an EMBL/GenBank/DDBJ whole genome shotgun (WGS) entry which is preliminary data.</text>
</comment>
<dbReference type="EMBL" id="JBBAGW010000009">
    <property type="protein sequence ID" value="MEI5931277.1"/>
    <property type="molecule type" value="Genomic_DNA"/>
</dbReference>
<dbReference type="InterPro" id="IPR018913">
    <property type="entry name" value="BppU_N"/>
</dbReference>
<keyword evidence="3" id="KW-1185">Reference proteome</keyword>
<dbReference type="Proteomes" id="UP001365619">
    <property type="component" value="Unassembled WGS sequence"/>
</dbReference>
<evidence type="ECO:0000313" key="2">
    <source>
        <dbReference type="EMBL" id="MEI5931277.1"/>
    </source>
</evidence>
<proteinExistence type="predicted"/>
<organism evidence="2 3">
    <name type="scientific">Bacillus luti</name>
    <dbReference type="NCBI Taxonomy" id="2026191"/>
    <lineage>
        <taxon>Bacteria</taxon>
        <taxon>Bacillati</taxon>
        <taxon>Bacillota</taxon>
        <taxon>Bacilli</taxon>
        <taxon>Bacillales</taxon>
        <taxon>Bacillaceae</taxon>
        <taxon>Bacillus</taxon>
        <taxon>Bacillus cereus group</taxon>
    </lineage>
</organism>
<sequence>MTFKTRELTVDLVNEISTNEIRFSQGDENSAKLVLNITNQGQELDLSKATAVRITFEKSDGTTVFQQDCQVINAMKGKYQIVLKTQTLAVIGNVYGQVQIIEGDQKIDSQVFVFTVKRSLSSNEAVESKNEFTIIQKALEVGEKFQNVDFGPIIAAGALAQGSLPKAGGTMTGHISFDKDKGVYFRNTTTGAAATLYGDAVAMIFRDLVNSGNIFTYNYSTKTFDLTATNTNVYKKTDLYPNMVQPNGRAIVLAANADLNDLIDTGIYAGGSTVTNMPEGRAEWMYIEVVRHAETYSKQIATTLSSGSPQVWMRARNNGAWGNWIKIARDADKVNKAGDTMTGNLDVPRVNTSNSIPLLFNGVASATVSWKTSVLGEGLVFTPAKTTGATDWDDTKKVAISSKGEVTAQAFKTPKDGRATITVTADAELIGANGVIADRRGNTVTVRAPIRRKIGSTSALMFTLPVDMRPTMELTENVISISGSVGLVTVSTNGNFQLGSAMLNDLIPGKDFNITVTYVVD</sequence>
<accession>A0ABU8HWV0</accession>
<evidence type="ECO:0000259" key="1">
    <source>
        <dbReference type="Pfam" id="PF10651"/>
    </source>
</evidence>
<dbReference type="Pfam" id="PF10651">
    <property type="entry name" value="BppU_N"/>
    <property type="match status" value="1"/>
</dbReference>
<feature type="domain" description="BppU N-terminal" evidence="1">
    <location>
        <begin position="14"/>
        <end position="140"/>
    </location>
</feature>
<evidence type="ECO:0000313" key="3">
    <source>
        <dbReference type="Proteomes" id="UP001365619"/>
    </source>
</evidence>
<dbReference type="Gene3D" id="2.60.40.3350">
    <property type="match status" value="1"/>
</dbReference>
<gene>
    <name evidence="2" type="ORF">WBS43_21400</name>
</gene>
<dbReference type="RefSeq" id="WP_185913901.1">
    <property type="nucleotide sequence ID" value="NZ_JBBAGV010000009.1"/>
</dbReference>
<reference evidence="2 3" key="1">
    <citation type="submission" date="2024-03" db="EMBL/GenBank/DDBJ databases">
        <title>A Rare Waterborne Outbreak of Bacillus cereus in China: Epidemiologic Survey, Genomic Insights and Virulence Characteristics.</title>
        <authorList>
            <person name="Wang S."/>
        </authorList>
    </citation>
    <scope>NUCLEOTIDE SEQUENCE [LARGE SCALE GENOMIC DNA]</scope>
    <source>
        <strain evidence="2 3">BC008</strain>
    </source>
</reference>
<protein>
    <submittedName>
        <fullName evidence="2">BppU family phage baseplate upper protein</fullName>
    </submittedName>
</protein>
<name>A0ABU8HWV0_9BACI</name>